<evidence type="ECO:0000313" key="3">
    <source>
        <dbReference type="EMBL" id="MBO0451830.1"/>
    </source>
</evidence>
<feature type="transmembrane region" description="Helical" evidence="1">
    <location>
        <begin position="80"/>
        <end position="99"/>
    </location>
</feature>
<dbReference type="Proteomes" id="UP000664495">
    <property type="component" value="Unassembled WGS sequence"/>
</dbReference>
<feature type="transmembrane region" description="Helical" evidence="1">
    <location>
        <begin position="48"/>
        <end position="68"/>
    </location>
</feature>
<evidence type="ECO:0000313" key="4">
    <source>
        <dbReference type="Proteomes" id="UP000664495"/>
    </source>
</evidence>
<dbReference type="EMBL" id="JAFLVR010000012">
    <property type="protein sequence ID" value="MBO0451830.1"/>
    <property type="molecule type" value="Genomic_DNA"/>
</dbReference>
<proteinExistence type="predicted"/>
<keyword evidence="1" id="KW-0812">Transmembrane</keyword>
<evidence type="ECO:0000256" key="1">
    <source>
        <dbReference type="SAM" id="Phobius"/>
    </source>
</evidence>
<organism evidence="3 4">
    <name type="scientific">Candidatus Enterococcus murrayae</name>
    <dbReference type="NCBI Taxonomy" id="2815321"/>
    <lineage>
        <taxon>Bacteria</taxon>
        <taxon>Bacillati</taxon>
        <taxon>Bacillota</taxon>
        <taxon>Bacilli</taxon>
        <taxon>Lactobacillales</taxon>
        <taxon>Enterococcaceae</taxon>
        <taxon>Enterococcus</taxon>
    </lineage>
</organism>
<accession>A0ABS3HFY9</accession>
<feature type="domain" description="YiaAB two helix" evidence="2">
    <location>
        <begin position="49"/>
        <end position="101"/>
    </location>
</feature>
<name>A0ABS3HFY9_9ENTE</name>
<reference evidence="3 4" key="1">
    <citation type="submission" date="2021-03" db="EMBL/GenBank/DDBJ databases">
        <title>Enterococcal diversity collection.</title>
        <authorList>
            <person name="Gilmore M.S."/>
            <person name="Schwartzman J."/>
            <person name="Van Tyne D."/>
            <person name="Martin M."/>
            <person name="Earl A.M."/>
            <person name="Manson A.L."/>
            <person name="Straub T."/>
            <person name="Salamzade R."/>
            <person name="Saavedra J."/>
            <person name="Lebreton F."/>
            <person name="Prichula J."/>
            <person name="Schaufler K."/>
            <person name="Gaca A."/>
            <person name="Sgardioli B."/>
            <person name="Wagenaar J."/>
            <person name="Strong T."/>
        </authorList>
    </citation>
    <scope>NUCLEOTIDE SEQUENCE [LARGE SCALE GENOMIC DNA]</scope>
    <source>
        <strain evidence="3 4">MJM16</strain>
    </source>
</reference>
<comment type="caution">
    <text evidence="3">The sequence shown here is derived from an EMBL/GenBank/DDBJ whole genome shotgun (WGS) entry which is preliminary data.</text>
</comment>
<dbReference type="PANTHER" id="PTHR37290:SF1">
    <property type="entry name" value="INNER MEMBRANE PROTEIN YIAA"/>
    <property type="match status" value="1"/>
</dbReference>
<evidence type="ECO:0000259" key="2">
    <source>
        <dbReference type="Pfam" id="PF05360"/>
    </source>
</evidence>
<dbReference type="InterPro" id="IPR038972">
    <property type="entry name" value="YiaA-like"/>
</dbReference>
<gene>
    <name evidence="3" type="ORF">JZO85_06080</name>
</gene>
<keyword evidence="1" id="KW-1133">Transmembrane helix</keyword>
<protein>
    <recommendedName>
        <fullName evidence="2">YiaAB two helix domain-containing protein</fullName>
    </recommendedName>
</protein>
<keyword evidence="1" id="KW-0472">Membrane</keyword>
<dbReference type="Pfam" id="PF05360">
    <property type="entry name" value="YiaAB"/>
    <property type="match status" value="1"/>
</dbReference>
<dbReference type="PANTHER" id="PTHR37290">
    <property type="entry name" value="INNER MEMBRANE PROTEIN YIAA-RELATED"/>
    <property type="match status" value="1"/>
</dbReference>
<sequence length="121" mass="13994">MYILSNLYVHYDNNSTIHSATRCLIFKDSGGDLLNNNIKKKAYRNTPAFVLLSWATFIFFCVLILIGLYTLKEPLMVKGYYLMGSVGLISSSFTLSKVIRDNQEDEERYNKMFRVQDEDEA</sequence>
<dbReference type="InterPro" id="IPR008024">
    <property type="entry name" value="YiaAB"/>
</dbReference>
<keyword evidence="4" id="KW-1185">Reference proteome</keyword>